<evidence type="ECO:0000256" key="1">
    <source>
        <dbReference type="SAM" id="MobiDB-lite"/>
    </source>
</evidence>
<feature type="region of interest" description="Disordered" evidence="1">
    <location>
        <begin position="1"/>
        <end position="40"/>
    </location>
</feature>
<organism evidence="3">
    <name type="scientific">Castellaniella ginsengisoli</name>
    <dbReference type="NCBI Taxonomy" id="546114"/>
    <lineage>
        <taxon>Bacteria</taxon>
        <taxon>Pseudomonadati</taxon>
        <taxon>Pseudomonadota</taxon>
        <taxon>Betaproteobacteria</taxon>
        <taxon>Burkholderiales</taxon>
        <taxon>Alcaligenaceae</taxon>
        <taxon>Castellaniella</taxon>
    </lineage>
</organism>
<name>A0AB39CFT9_9BURK</name>
<dbReference type="EMBL" id="CP158252">
    <property type="protein sequence ID" value="XDJ40877.1"/>
    <property type="molecule type" value="Genomic_DNA"/>
</dbReference>
<keyword evidence="2" id="KW-0812">Transmembrane</keyword>
<proteinExistence type="predicted"/>
<feature type="compositionally biased region" description="Basic and acidic residues" evidence="1">
    <location>
        <begin position="1"/>
        <end position="13"/>
    </location>
</feature>
<feature type="transmembrane region" description="Helical" evidence="2">
    <location>
        <begin position="207"/>
        <end position="225"/>
    </location>
</feature>
<dbReference type="RefSeq" id="WP_368642927.1">
    <property type="nucleotide sequence ID" value="NZ_CP158252.1"/>
</dbReference>
<keyword evidence="2" id="KW-0472">Membrane</keyword>
<evidence type="ECO:0000313" key="3">
    <source>
        <dbReference type="EMBL" id="XDJ40877.1"/>
    </source>
</evidence>
<evidence type="ECO:0000256" key="2">
    <source>
        <dbReference type="SAM" id="Phobius"/>
    </source>
</evidence>
<keyword evidence="2" id="KW-1133">Transmembrane helix</keyword>
<gene>
    <name evidence="3" type="ORF">ABRY99_07870</name>
</gene>
<reference evidence="3" key="1">
    <citation type="submission" date="2024-05" db="EMBL/GenBank/DDBJ databases">
        <authorList>
            <person name="Luo Y.-C."/>
            <person name="Nicholds J."/>
            <person name="Mortimer T."/>
            <person name="Maboni G."/>
        </authorList>
    </citation>
    <scope>NUCLEOTIDE SEQUENCE</scope>
    <source>
        <strain evidence="3">153920</strain>
    </source>
</reference>
<accession>A0AB39CFT9</accession>
<protein>
    <submittedName>
        <fullName evidence="3">Uncharacterized protein</fullName>
    </submittedName>
</protein>
<dbReference type="AlphaFoldDB" id="A0AB39CFT9"/>
<sequence>MASEKKTPEKKEPFVGPGMSGEDNGPALDPDLEKAERSGAKASTYAALEAKYWAEEKFIRNGQTRLAHADRRKADAEAVFTAGARTAREQAEADFTNGPRSEQAMADANLSRSRAAFTSGPETRKALADADLAFARASLTAGAETKKLEADAVLSLAKARYTEGAESEKTRAEARYADAREVLTRGAETAKTRAEAISQMVTAVRDGIGIVAAVAVVGYLVYWKFFASAANMYSF</sequence>